<evidence type="ECO:0000256" key="1">
    <source>
        <dbReference type="SAM" id="Phobius"/>
    </source>
</evidence>
<keyword evidence="1" id="KW-0472">Membrane</keyword>
<proteinExistence type="predicted"/>
<gene>
    <name evidence="3" type="ORF">GCM10023093_31040</name>
</gene>
<keyword evidence="4" id="KW-1185">Reference proteome</keyword>
<keyword evidence="1" id="KW-1133">Transmembrane helix</keyword>
<accession>A0ABP8NNI4</accession>
<evidence type="ECO:0000313" key="4">
    <source>
        <dbReference type="Proteomes" id="UP001500067"/>
    </source>
</evidence>
<reference evidence="4" key="1">
    <citation type="journal article" date="2019" name="Int. J. Syst. Evol. Microbiol.">
        <title>The Global Catalogue of Microorganisms (GCM) 10K type strain sequencing project: providing services to taxonomists for standard genome sequencing and annotation.</title>
        <authorList>
            <consortium name="The Broad Institute Genomics Platform"/>
            <consortium name="The Broad Institute Genome Sequencing Center for Infectious Disease"/>
            <person name="Wu L."/>
            <person name="Ma J."/>
        </authorList>
    </citation>
    <scope>NUCLEOTIDE SEQUENCE [LARGE SCALE GENOMIC DNA]</scope>
    <source>
        <strain evidence="4">JCM 32105</strain>
    </source>
</reference>
<dbReference type="PANTHER" id="PTHR19353:SF73">
    <property type="entry name" value="FATTY ACID DESATURASE"/>
    <property type="match status" value="1"/>
</dbReference>
<sequence length="275" mass="32082">MLARVFIIFHDFQHHTILRGSRVADVLFTLFGIYMITPPNIWKRSHDHHHNNNAKLFSASIGSYPIMTRQKFLEASKMERFGYLAVRHPINMFFAYFTTFMYGMCIQSFLSSPRRHWDSLAVLLLHYGIAIFLFVKFGWLTWLLSFSLPFFLAHMLGAYLFYAQHNFPGATYRKNVDWNYTNAALESSSFMDLNPLMQWVTANIGFHHIHHLNSKIPFYRLPEAMAAIPELQQAKVTTLMPGDIAACLRLKVWDADANKMIGFDEMEEDRRMARA</sequence>
<evidence type="ECO:0000313" key="3">
    <source>
        <dbReference type="EMBL" id="GAA4470200.1"/>
    </source>
</evidence>
<dbReference type="InterPro" id="IPR005804">
    <property type="entry name" value="FA_desaturase_dom"/>
</dbReference>
<feature type="transmembrane region" description="Helical" evidence="1">
    <location>
        <begin position="90"/>
        <end position="110"/>
    </location>
</feature>
<feature type="transmembrane region" description="Helical" evidence="1">
    <location>
        <begin position="141"/>
        <end position="163"/>
    </location>
</feature>
<dbReference type="Pfam" id="PF00487">
    <property type="entry name" value="FA_desaturase"/>
    <property type="match status" value="1"/>
</dbReference>
<evidence type="ECO:0000259" key="2">
    <source>
        <dbReference type="Pfam" id="PF00487"/>
    </source>
</evidence>
<organism evidence="3 4">
    <name type="scientific">Nemorincola caseinilytica</name>
    <dbReference type="NCBI Taxonomy" id="2054315"/>
    <lineage>
        <taxon>Bacteria</taxon>
        <taxon>Pseudomonadati</taxon>
        <taxon>Bacteroidota</taxon>
        <taxon>Chitinophagia</taxon>
        <taxon>Chitinophagales</taxon>
        <taxon>Chitinophagaceae</taxon>
        <taxon>Nemorincola</taxon>
    </lineage>
</organism>
<feature type="domain" description="Fatty acid desaturase" evidence="2">
    <location>
        <begin position="5"/>
        <end position="231"/>
    </location>
</feature>
<dbReference type="InterPro" id="IPR012171">
    <property type="entry name" value="Fatty_acid_desaturase"/>
</dbReference>
<feature type="transmembrane region" description="Helical" evidence="1">
    <location>
        <begin position="20"/>
        <end position="37"/>
    </location>
</feature>
<dbReference type="EMBL" id="BAABFA010000024">
    <property type="protein sequence ID" value="GAA4470200.1"/>
    <property type="molecule type" value="Genomic_DNA"/>
</dbReference>
<dbReference type="PANTHER" id="PTHR19353">
    <property type="entry name" value="FATTY ACID DESATURASE 2"/>
    <property type="match status" value="1"/>
</dbReference>
<comment type="caution">
    <text evidence="3">The sequence shown here is derived from an EMBL/GenBank/DDBJ whole genome shotgun (WGS) entry which is preliminary data.</text>
</comment>
<keyword evidence="1" id="KW-0812">Transmembrane</keyword>
<protein>
    <submittedName>
        <fullName evidence="3">Fatty acid desaturase</fullName>
    </submittedName>
</protein>
<dbReference type="Proteomes" id="UP001500067">
    <property type="component" value="Unassembled WGS sequence"/>
</dbReference>
<feature type="transmembrane region" description="Helical" evidence="1">
    <location>
        <begin position="117"/>
        <end position="135"/>
    </location>
</feature>
<name>A0ABP8NNI4_9BACT</name>